<dbReference type="PROSITE" id="PS50968">
    <property type="entry name" value="BIOTINYL_LIPOYL"/>
    <property type="match status" value="1"/>
</dbReference>
<keyword evidence="1" id="KW-0092">Biotin</keyword>
<dbReference type="AlphaFoldDB" id="A0A381P048"/>
<dbReference type="SUPFAM" id="SSF51230">
    <property type="entry name" value="Single hybrid motif"/>
    <property type="match status" value="1"/>
</dbReference>
<proteinExistence type="predicted"/>
<dbReference type="PANTHER" id="PTHR45266">
    <property type="entry name" value="OXALOACETATE DECARBOXYLASE ALPHA CHAIN"/>
    <property type="match status" value="1"/>
</dbReference>
<evidence type="ECO:0000259" key="2">
    <source>
        <dbReference type="PROSITE" id="PS50968"/>
    </source>
</evidence>
<organism evidence="3">
    <name type="scientific">marine metagenome</name>
    <dbReference type="NCBI Taxonomy" id="408172"/>
    <lineage>
        <taxon>unclassified sequences</taxon>
        <taxon>metagenomes</taxon>
        <taxon>ecological metagenomes</taxon>
    </lineage>
</organism>
<evidence type="ECO:0000256" key="1">
    <source>
        <dbReference type="ARBA" id="ARBA00023267"/>
    </source>
</evidence>
<dbReference type="InterPro" id="IPR000089">
    <property type="entry name" value="Biotin_lipoyl"/>
</dbReference>
<dbReference type="PANTHER" id="PTHR45266:SF3">
    <property type="entry name" value="OXALOACETATE DECARBOXYLASE ALPHA CHAIN"/>
    <property type="match status" value="1"/>
</dbReference>
<gene>
    <name evidence="3" type="ORF">METZ01_LOCUS13116</name>
</gene>
<dbReference type="CDD" id="cd06850">
    <property type="entry name" value="biotinyl_domain"/>
    <property type="match status" value="1"/>
</dbReference>
<feature type="domain" description="Lipoyl-binding" evidence="2">
    <location>
        <begin position="95"/>
        <end position="172"/>
    </location>
</feature>
<name>A0A381P048_9ZZZZ</name>
<reference evidence="3" key="1">
    <citation type="submission" date="2018-05" db="EMBL/GenBank/DDBJ databases">
        <authorList>
            <person name="Lanie J.A."/>
            <person name="Ng W.-L."/>
            <person name="Kazmierczak K.M."/>
            <person name="Andrzejewski T.M."/>
            <person name="Davidsen T.M."/>
            <person name="Wayne K.J."/>
            <person name="Tettelin H."/>
            <person name="Glass J.I."/>
            <person name="Rusch D."/>
            <person name="Podicherti R."/>
            <person name="Tsui H.-C.T."/>
            <person name="Winkler M.E."/>
        </authorList>
    </citation>
    <scope>NUCLEOTIDE SEQUENCE</scope>
</reference>
<dbReference type="EMBL" id="UINC01000731">
    <property type="protein sequence ID" value="SUZ60262.1"/>
    <property type="molecule type" value="Genomic_DNA"/>
</dbReference>
<protein>
    <recommendedName>
        <fullName evidence="2">Lipoyl-binding domain-containing protein</fullName>
    </recommendedName>
</protein>
<sequence>MRFSIEVNGRVRTVIVKRPEASLGHHLLVDVDGRQHKVDVRRLGTGRLSIIRLNGMPTSHEVAVVTTGRRAQFDVQLREGVFQAVVDSRRAVRQVREENVSGRKDVVAPMSGRVVRLMVAAGDEVVKRQALVVVEAMKMENVLTAPKEGRIKKVPVREGMTVEVGQTLVSFEM</sequence>
<evidence type="ECO:0000313" key="3">
    <source>
        <dbReference type="EMBL" id="SUZ60262.1"/>
    </source>
</evidence>
<accession>A0A381P048</accession>
<dbReference type="Pfam" id="PF00364">
    <property type="entry name" value="Biotin_lipoyl"/>
    <property type="match status" value="1"/>
</dbReference>
<dbReference type="FunFam" id="2.40.50.100:FF:000003">
    <property type="entry name" value="Acetyl-CoA carboxylase biotin carboxyl carrier protein"/>
    <property type="match status" value="1"/>
</dbReference>
<dbReference type="InterPro" id="IPR050709">
    <property type="entry name" value="Biotin_Carboxyl_Carrier/Decarb"/>
</dbReference>
<dbReference type="InterPro" id="IPR011053">
    <property type="entry name" value="Single_hybrid_motif"/>
</dbReference>
<dbReference type="Gene3D" id="2.40.50.100">
    <property type="match status" value="1"/>
</dbReference>